<dbReference type="Gene3D" id="3.40.50.720">
    <property type="entry name" value="NAD(P)-binding Rossmann-like Domain"/>
    <property type="match status" value="1"/>
</dbReference>
<gene>
    <name evidence="2" type="ORF">FHI69_14525</name>
</gene>
<dbReference type="AlphaFoldDB" id="A0A5C4NPV0"/>
<dbReference type="GO" id="GO:0005737">
    <property type="term" value="C:cytoplasm"/>
    <property type="evidence" value="ECO:0007669"/>
    <property type="project" value="TreeGrafter"/>
</dbReference>
<dbReference type="Pfam" id="PF01370">
    <property type="entry name" value="Epimerase"/>
    <property type="match status" value="1"/>
</dbReference>
<dbReference type="InterPro" id="IPR036291">
    <property type="entry name" value="NAD(P)-bd_dom_sf"/>
</dbReference>
<accession>A0A5C4NPV0</accession>
<dbReference type="PANTHER" id="PTHR48079:SF6">
    <property type="entry name" value="NAD(P)-BINDING DOMAIN-CONTAINING PROTEIN-RELATED"/>
    <property type="match status" value="1"/>
</dbReference>
<dbReference type="SUPFAM" id="SSF51735">
    <property type="entry name" value="NAD(P)-binding Rossmann-fold domains"/>
    <property type="match status" value="1"/>
</dbReference>
<feature type="domain" description="NAD-dependent epimerase/dehydratase" evidence="1">
    <location>
        <begin position="5"/>
        <end position="213"/>
    </location>
</feature>
<dbReference type="InterPro" id="IPR051783">
    <property type="entry name" value="NAD(P)-dependent_oxidoreduct"/>
</dbReference>
<dbReference type="GO" id="GO:0004029">
    <property type="term" value="F:aldehyde dehydrogenase (NAD+) activity"/>
    <property type="evidence" value="ECO:0007669"/>
    <property type="project" value="TreeGrafter"/>
</dbReference>
<sequence length="333" mass="35907">MDKTALVLGATGGIGGEMVRQLVAAGWQVRALTRGATPSSRGDGIEWLHGDALSRADVLAAAKGCAVIVHAVNPPGYRNWGQLVLPMLDNTISAAIAENATIVLPGTVYNFGPDAFPVLAEDAPQRPQTRKGAIRVELEARLERASTQGARVIIVRAGDFFGPRAGNNWFSQGLVKPGQRVRSVLYPGAPGVGHQWSYLPDVARTMLQLLAMRATLPAFSRFHMVGHWDHDGRQMTGAIARVVEQTTGTAPAIGRFPWWLVALASPFVATLREMREMRYLWQTPLSMENARLLAVLGREPHTPLDEAVRATLEGLGNLQKAAGKKNAPGLPAR</sequence>
<evidence type="ECO:0000313" key="2">
    <source>
        <dbReference type="EMBL" id="TNC76162.1"/>
    </source>
</evidence>
<organism evidence="2 3">
    <name type="scientific">Janthinobacterium lividum</name>
    <dbReference type="NCBI Taxonomy" id="29581"/>
    <lineage>
        <taxon>Bacteria</taxon>
        <taxon>Pseudomonadati</taxon>
        <taxon>Pseudomonadota</taxon>
        <taxon>Betaproteobacteria</taxon>
        <taxon>Burkholderiales</taxon>
        <taxon>Oxalobacteraceae</taxon>
        <taxon>Janthinobacterium</taxon>
    </lineage>
</organism>
<name>A0A5C4NPV0_9BURK</name>
<comment type="caution">
    <text evidence="2">The sequence shown here is derived from an EMBL/GenBank/DDBJ whole genome shotgun (WGS) entry which is preliminary data.</text>
</comment>
<protein>
    <submittedName>
        <fullName evidence="2">NAD-dependent epimerase/dehydratase family protein</fullName>
    </submittedName>
</protein>
<dbReference type="PANTHER" id="PTHR48079">
    <property type="entry name" value="PROTEIN YEEZ"/>
    <property type="match status" value="1"/>
</dbReference>
<evidence type="ECO:0000313" key="3">
    <source>
        <dbReference type="Proteomes" id="UP000305681"/>
    </source>
</evidence>
<dbReference type="Proteomes" id="UP000305681">
    <property type="component" value="Unassembled WGS sequence"/>
</dbReference>
<evidence type="ECO:0000259" key="1">
    <source>
        <dbReference type="Pfam" id="PF01370"/>
    </source>
</evidence>
<dbReference type="InterPro" id="IPR001509">
    <property type="entry name" value="Epimerase_deHydtase"/>
</dbReference>
<proteinExistence type="predicted"/>
<dbReference type="EMBL" id="VDGE01000005">
    <property type="protein sequence ID" value="TNC76162.1"/>
    <property type="molecule type" value="Genomic_DNA"/>
</dbReference>
<dbReference type="RefSeq" id="WP_139091056.1">
    <property type="nucleotide sequence ID" value="NZ_VDGE01000005.1"/>
</dbReference>
<reference evidence="2 3" key="1">
    <citation type="submission" date="2019-06" db="EMBL/GenBank/DDBJ databases">
        <title>Genome sequence of Janthinobacterium lividum UCD_MED1.</title>
        <authorList>
            <person name="De Leon M.E."/>
            <person name="Jospin G."/>
        </authorList>
    </citation>
    <scope>NUCLEOTIDE SEQUENCE [LARGE SCALE GENOMIC DNA]</scope>
    <source>
        <strain evidence="2 3">UCD_MED1</strain>
    </source>
</reference>